<protein>
    <submittedName>
        <fullName evidence="2">Uncharacterized protein</fullName>
    </submittedName>
</protein>
<feature type="transmembrane region" description="Helical" evidence="1">
    <location>
        <begin position="16"/>
        <end position="35"/>
    </location>
</feature>
<keyword evidence="1" id="KW-0472">Membrane</keyword>
<name>A0A6A6GXU4_VIRVR</name>
<dbReference type="Proteomes" id="UP000800092">
    <property type="component" value="Unassembled WGS sequence"/>
</dbReference>
<dbReference type="EMBL" id="ML991839">
    <property type="protein sequence ID" value="KAF2230575.1"/>
    <property type="molecule type" value="Genomic_DNA"/>
</dbReference>
<keyword evidence="3" id="KW-1185">Reference proteome</keyword>
<sequence>MVASCIPEDVSIQCPLSTFFLFLICLLPSLITKLIPFDAASHARTSLLSFALHSFVLLHAVRQVVRCTAPLISDDRSVSRKSNNDAH</sequence>
<evidence type="ECO:0000313" key="3">
    <source>
        <dbReference type="Proteomes" id="UP000800092"/>
    </source>
</evidence>
<evidence type="ECO:0000313" key="2">
    <source>
        <dbReference type="EMBL" id="KAF2230575.1"/>
    </source>
</evidence>
<organism evidence="2 3">
    <name type="scientific">Viridothelium virens</name>
    <name type="common">Speckled blister lichen</name>
    <name type="synonym">Trypethelium virens</name>
    <dbReference type="NCBI Taxonomy" id="1048519"/>
    <lineage>
        <taxon>Eukaryota</taxon>
        <taxon>Fungi</taxon>
        <taxon>Dikarya</taxon>
        <taxon>Ascomycota</taxon>
        <taxon>Pezizomycotina</taxon>
        <taxon>Dothideomycetes</taxon>
        <taxon>Dothideomycetes incertae sedis</taxon>
        <taxon>Trypetheliales</taxon>
        <taxon>Trypetheliaceae</taxon>
        <taxon>Viridothelium</taxon>
    </lineage>
</organism>
<gene>
    <name evidence="2" type="ORF">EV356DRAFT_330464</name>
</gene>
<accession>A0A6A6GXU4</accession>
<keyword evidence="1" id="KW-0812">Transmembrane</keyword>
<dbReference type="AlphaFoldDB" id="A0A6A6GXU4"/>
<evidence type="ECO:0000256" key="1">
    <source>
        <dbReference type="SAM" id="Phobius"/>
    </source>
</evidence>
<proteinExistence type="predicted"/>
<keyword evidence="1" id="KW-1133">Transmembrane helix</keyword>
<reference evidence="2" key="1">
    <citation type="journal article" date="2020" name="Stud. Mycol.">
        <title>101 Dothideomycetes genomes: a test case for predicting lifestyles and emergence of pathogens.</title>
        <authorList>
            <person name="Haridas S."/>
            <person name="Albert R."/>
            <person name="Binder M."/>
            <person name="Bloem J."/>
            <person name="Labutti K."/>
            <person name="Salamov A."/>
            <person name="Andreopoulos B."/>
            <person name="Baker S."/>
            <person name="Barry K."/>
            <person name="Bills G."/>
            <person name="Bluhm B."/>
            <person name="Cannon C."/>
            <person name="Castanera R."/>
            <person name="Culley D."/>
            <person name="Daum C."/>
            <person name="Ezra D."/>
            <person name="Gonzalez J."/>
            <person name="Henrissat B."/>
            <person name="Kuo A."/>
            <person name="Liang C."/>
            <person name="Lipzen A."/>
            <person name="Lutzoni F."/>
            <person name="Magnuson J."/>
            <person name="Mondo S."/>
            <person name="Nolan M."/>
            <person name="Ohm R."/>
            <person name="Pangilinan J."/>
            <person name="Park H.-J."/>
            <person name="Ramirez L."/>
            <person name="Alfaro M."/>
            <person name="Sun H."/>
            <person name="Tritt A."/>
            <person name="Yoshinaga Y."/>
            <person name="Zwiers L.-H."/>
            <person name="Turgeon B."/>
            <person name="Goodwin S."/>
            <person name="Spatafora J."/>
            <person name="Crous P."/>
            <person name="Grigoriev I."/>
        </authorList>
    </citation>
    <scope>NUCLEOTIDE SEQUENCE</scope>
    <source>
        <strain evidence="2">Tuck. ex Michener</strain>
    </source>
</reference>